<protein>
    <submittedName>
        <fullName evidence="1">Uncharacterized protein</fullName>
    </submittedName>
</protein>
<sequence length="37" mass="4384">MMTAQTQMKKSQKNDEQNLVNLRLLIKMSSYEFCPSF</sequence>
<dbReference type="EMBL" id="LR882963">
    <property type="protein sequence ID" value="CAD5949392.1"/>
    <property type="molecule type" value="Genomic_DNA"/>
</dbReference>
<reference evidence="1" key="1">
    <citation type="submission" date="2020-09" db="EMBL/GenBank/DDBJ databases">
        <authorList>
            <person name="Blom J."/>
        </authorList>
    </citation>
    <scope>NUCLEOTIDE SEQUENCE</scope>
    <source>
        <strain evidence="1">No.66</strain>
    </source>
</reference>
<evidence type="ECO:0000313" key="1">
    <source>
        <dbReference type="EMBL" id="CAD5949392.1"/>
    </source>
</evidence>
<organism evidence="1 2">
    <name type="scientific">Planktothrix agardhii</name>
    <name type="common">Oscillatoria agardhii</name>
    <dbReference type="NCBI Taxonomy" id="1160"/>
    <lineage>
        <taxon>Bacteria</taxon>
        <taxon>Bacillati</taxon>
        <taxon>Cyanobacteriota</taxon>
        <taxon>Cyanophyceae</taxon>
        <taxon>Oscillatoriophycideae</taxon>
        <taxon>Oscillatoriales</taxon>
        <taxon>Microcoleaceae</taxon>
        <taxon>Planktothrix</taxon>
    </lineage>
</organism>
<proteinExistence type="predicted"/>
<accession>A0AAD1Q2C5</accession>
<evidence type="ECO:0000313" key="2">
    <source>
        <dbReference type="Proteomes" id="UP001153761"/>
    </source>
</evidence>
<gene>
    <name evidence="1" type="ORF">PANO66_02514</name>
</gene>
<name>A0AAD1Q2C5_PLAAG</name>
<dbReference type="Proteomes" id="UP001153761">
    <property type="component" value="Chromosome"/>
</dbReference>
<dbReference type="AlphaFoldDB" id="A0AAD1Q2C5"/>